<evidence type="ECO:0000313" key="2">
    <source>
        <dbReference type="EMBL" id="SPP76914.1"/>
    </source>
</evidence>
<feature type="compositionally biased region" description="Polar residues" evidence="1">
    <location>
        <begin position="1"/>
        <end position="19"/>
    </location>
</feature>
<feature type="non-terminal residue" evidence="2">
    <location>
        <position position="1"/>
    </location>
</feature>
<protein>
    <submittedName>
        <fullName evidence="2">Uncharacterized protein</fullName>
    </submittedName>
</protein>
<evidence type="ECO:0000313" key="3">
    <source>
        <dbReference type="Proteomes" id="UP000268350"/>
    </source>
</evidence>
<sequence length="145" mass="14732">AKASVSGDNTGVTTEQQHFLNPLPPPPPPPSSSPPPPPPPTAEVQEEATATSKGKTGTAKATAGSKNPARSNQSTGTTTTLYTCSSASSSLIAQPPPTKIFKTDHHQLCLNGAYGLPTAAVGGHPCVYCVIPVPLVSPRTSSFCS</sequence>
<dbReference type="EMBL" id="OUUW01000002">
    <property type="protein sequence ID" value="SPP76914.1"/>
    <property type="molecule type" value="Genomic_DNA"/>
</dbReference>
<feature type="compositionally biased region" description="Low complexity" evidence="1">
    <location>
        <begin position="48"/>
        <end position="79"/>
    </location>
</feature>
<accession>A0A3B0J4V8</accession>
<dbReference type="Proteomes" id="UP000268350">
    <property type="component" value="Unassembled WGS sequence"/>
</dbReference>
<proteinExistence type="predicted"/>
<feature type="region of interest" description="Disordered" evidence="1">
    <location>
        <begin position="1"/>
        <end position="79"/>
    </location>
</feature>
<dbReference type="AlphaFoldDB" id="A0A3B0J4V8"/>
<organism evidence="2 3">
    <name type="scientific">Drosophila guanche</name>
    <name type="common">Fruit fly</name>
    <dbReference type="NCBI Taxonomy" id="7266"/>
    <lineage>
        <taxon>Eukaryota</taxon>
        <taxon>Metazoa</taxon>
        <taxon>Ecdysozoa</taxon>
        <taxon>Arthropoda</taxon>
        <taxon>Hexapoda</taxon>
        <taxon>Insecta</taxon>
        <taxon>Pterygota</taxon>
        <taxon>Neoptera</taxon>
        <taxon>Endopterygota</taxon>
        <taxon>Diptera</taxon>
        <taxon>Brachycera</taxon>
        <taxon>Muscomorpha</taxon>
        <taxon>Ephydroidea</taxon>
        <taxon>Drosophilidae</taxon>
        <taxon>Drosophila</taxon>
        <taxon>Sophophora</taxon>
    </lineage>
</organism>
<name>A0A3B0J4V8_DROGU</name>
<evidence type="ECO:0000256" key="1">
    <source>
        <dbReference type="SAM" id="MobiDB-lite"/>
    </source>
</evidence>
<feature type="compositionally biased region" description="Pro residues" evidence="1">
    <location>
        <begin position="22"/>
        <end position="41"/>
    </location>
</feature>
<reference evidence="3" key="1">
    <citation type="submission" date="2018-01" db="EMBL/GenBank/DDBJ databases">
        <authorList>
            <person name="Alioto T."/>
            <person name="Alioto T."/>
        </authorList>
    </citation>
    <scope>NUCLEOTIDE SEQUENCE [LARGE SCALE GENOMIC DNA]</scope>
</reference>
<keyword evidence="3" id="KW-1185">Reference proteome</keyword>
<gene>
    <name evidence="2" type="ORF">DGUA_6G007524</name>
</gene>